<accession>A0AAV4DXW8</accession>
<feature type="compositionally biased region" description="Basic and acidic residues" evidence="1">
    <location>
        <begin position="35"/>
        <end position="48"/>
    </location>
</feature>
<feature type="compositionally biased region" description="Basic and acidic residues" evidence="1">
    <location>
        <begin position="255"/>
        <end position="268"/>
    </location>
</feature>
<reference evidence="2 3" key="1">
    <citation type="journal article" date="2021" name="Elife">
        <title>Chloroplast acquisition without the gene transfer in kleptoplastic sea slugs, Plakobranchus ocellatus.</title>
        <authorList>
            <person name="Maeda T."/>
            <person name="Takahashi S."/>
            <person name="Yoshida T."/>
            <person name="Shimamura S."/>
            <person name="Takaki Y."/>
            <person name="Nagai Y."/>
            <person name="Toyoda A."/>
            <person name="Suzuki Y."/>
            <person name="Arimoto A."/>
            <person name="Ishii H."/>
            <person name="Satoh N."/>
            <person name="Nishiyama T."/>
            <person name="Hasebe M."/>
            <person name="Maruyama T."/>
            <person name="Minagawa J."/>
            <person name="Obokata J."/>
            <person name="Shigenobu S."/>
        </authorList>
    </citation>
    <scope>NUCLEOTIDE SEQUENCE [LARGE SCALE GENOMIC DNA]</scope>
</reference>
<feature type="region of interest" description="Disordered" evidence="1">
    <location>
        <begin position="1"/>
        <end position="49"/>
    </location>
</feature>
<organism evidence="2 3">
    <name type="scientific">Plakobranchus ocellatus</name>
    <dbReference type="NCBI Taxonomy" id="259542"/>
    <lineage>
        <taxon>Eukaryota</taxon>
        <taxon>Metazoa</taxon>
        <taxon>Spiralia</taxon>
        <taxon>Lophotrochozoa</taxon>
        <taxon>Mollusca</taxon>
        <taxon>Gastropoda</taxon>
        <taxon>Heterobranchia</taxon>
        <taxon>Euthyneura</taxon>
        <taxon>Panpulmonata</taxon>
        <taxon>Sacoglossa</taxon>
        <taxon>Placobranchoidea</taxon>
        <taxon>Plakobranchidae</taxon>
        <taxon>Plakobranchus</taxon>
    </lineage>
</organism>
<gene>
    <name evidence="2" type="ORF">PoB_007553500</name>
</gene>
<feature type="compositionally biased region" description="Basic and acidic residues" evidence="1">
    <location>
        <begin position="345"/>
        <end position="365"/>
    </location>
</feature>
<feature type="region of interest" description="Disordered" evidence="1">
    <location>
        <begin position="65"/>
        <end position="287"/>
    </location>
</feature>
<comment type="caution">
    <text evidence="2">The sequence shown here is derived from an EMBL/GenBank/DDBJ whole genome shotgun (WGS) entry which is preliminary data.</text>
</comment>
<feature type="compositionally biased region" description="Low complexity" evidence="1">
    <location>
        <begin position="92"/>
        <end position="103"/>
    </location>
</feature>
<proteinExistence type="predicted"/>
<feature type="compositionally biased region" description="Low complexity" evidence="1">
    <location>
        <begin position="237"/>
        <end position="246"/>
    </location>
</feature>
<feature type="region of interest" description="Disordered" evidence="1">
    <location>
        <begin position="343"/>
        <end position="369"/>
    </location>
</feature>
<evidence type="ECO:0000313" key="2">
    <source>
        <dbReference type="EMBL" id="GFO49030.1"/>
    </source>
</evidence>
<sequence length="404" mass="45184">MATSGESPETADGTGEVVVGWLHVWDVDADQDSQQETHKGEQPRKPDWQPRFCELFCDERSLVFRDAEQEEASDDRDKPTSETIELTDDLCTSSNGSGSTTPTEHQKITTSIILEHLEENEQAASEENRQTGHLEPAPNDSKDGKSYPKVEVRRSNSVPNAPEVPVDHSTRSLKLRRKISLTEKPSHRLLDNPEKKLQKFWPSKVNFSLTTSPRNVGKSLESTTRSDPESETEKPKATASATAAASFKNGRNGLHFRETPEDRGRTKSESPVLDEVSSGNSSPCQEYPPGISSLGTVPPIIISAATVAATCVRLVRIRTRLDGGRDHFDTRWGYKARRRAAARRAAQEKERLEREQREREEKQEESSFVSEDGKYILMCSSKVRGHCENSSNPTYCYANLREKG</sequence>
<feature type="compositionally biased region" description="Polar residues" evidence="1">
    <location>
        <begin position="205"/>
        <end position="223"/>
    </location>
</feature>
<feature type="compositionally biased region" description="Basic and acidic residues" evidence="1">
    <location>
        <begin position="140"/>
        <end position="154"/>
    </location>
</feature>
<dbReference type="AlphaFoldDB" id="A0AAV4DXW8"/>
<evidence type="ECO:0000256" key="1">
    <source>
        <dbReference type="SAM" id="MobiDB-lite"/>
    </source>
</evidence>
<protein>
    <submittedName>
        <fullName evidence="2">Uncharacterized protein</fullName>
    </submittedName>
</protein>
<feature type="compositionally biased region" description="Basic and acidic residues" evidence="1">
    <location>
        <begin position="224"/>
        <end position="236"/>
    </location>
</feature>
<name>A0AAV4DXW8_9GAST</name>
<evidence type="ECO:0000313" key="3">
    <source>
        <dbReference type="Proteomes" id="UP000735302"/>
    </source>
</evidence>
<feature type="compositionally biased region" description="Basic and acidic residues" evidence="1">
    <location>
        <begin position="180"/>
        <end position="197"/>
    </location>
</feature>
<keyword evidence="3" id="KW-1185">Reference proteome</keyword>
<dbReference type="EMBL" id="BLXT01008455">
    <property type="protein sequence ID" value="GFO49030.1"/>
    <property type="molecule type" value="Genomic_DNA"/>
</dbReference>
<dbReference type="Proteomes" id="UP000735302">
    <property type="component" value="Unassembled WGS sequence"/>
</dbReference>